<evidence type="ECO:0000313" key="2">
    <source>
        <dbReference type="Proteomes" id="UP000266861"/>
    </source>
</evidence>
<name>A0A397HQX7_9GLOM</name>
<comment type="caution">
    <text evidence="1">The sequence shown here is derived from an EMBL/GenBank/DDBJ whole genome shotgun (WGS) entry which is preliminary data.</text>
</comment>
<sequence length="72" mass="8441">MFSPSSPISITEERPTRTMIFRKEEISGRAFLELTREDFRSIGFALRTATIFAGFANELMNKKYEVIRHIKR</sequence>
<gene>
    <name evidence="1" type="ORF">Glove_334g16</name>
</gene>
<protein>
    <recommendedName>
        <fullName evidence="3">SAM domain-containing protein</fullName>
    </recommendedName>
</protein>
<accession>A0A397HQX7</accession>
<dbReference type="InterPro" id="IPR013761">
    <property type="entry name" value="SAM/pointed_sf"/>
</dbReference>
<proteinExistence type="predicted"/>
<dbReference type="Gene3D" id="1.10.150.50">
    <property type="entry name" value="Transcription Factor, Ets-1"/>
    <property type="match status" value="1"/>
</dbReference>
<reference evidence="1 2" key="1">
    <citation type="submission" date="2018-08" db="EMBL/GenBank/DDBJ databases">
        <title>Genome and evolution of the arbuscular mycorrhizal fungus Diversispora epigaea (formerly Glomus versiforme) and its bacterial endosymbionts.</title>
        <authorList>
            <person name="Sun X."/>
            <person name="Fei Z."/>
            <person name="Harrison M."/>
        </authorList>
    </citation>
    <scope>NUCLEOTIDE SEQUENCE [LARGE SCALE GENOMIC DNA]</scope>
    <source>
        <strain evidence="1 2">IT104</strain>
    </source>
</reference>
<dbReference type="EMBL" id="PQFF01000305">
    <property type="protein sequence ID" value="RHZ62890.1"/>
    <property type="molecule type" value="Genomic_DNA"/>
</dbReference>
<dbReference type="AlphaFoldDB" id="A0A397HQX7"/>
<evidence type="ECO:0008006" key="3">
    <source>
        <dbReference type="Google" id="ProtNLM"/>
    </source>
</evidence>
<dbReference type="Proteomes" id="UP000266861">
    <property type="component" value="Unassembled WGS sequence"/>
</dbReference>
<evidence type="ECO:0000313" key="1">
    <source>
        <dbReference type="EMBL" id="RHZ62890.1"/>
    </source>
</evidence>
<dbReference type="CDD" id="cd09487">
    <property type="entry name" value="SAM_superfamily"/>
    <property type="match status" value="1"/>
</dbReference>
<organism evidence="1 2">
    <name type="scientific">Diversispora epigaea</name>
    <dbReference type="NCBI Taxonomy" id="1348612"/>
    <lineage>
        <taxon>Eukaryota</taxon>
        <taxon>Fungi</taxon>
        <taxon>Fungi incertae sedis</taxon>
        <taxon>Mucoromycota</taxon>
        <taxon>Glomeromycotina</taxon>
        <taxon>Glomeromycetes</taxon>
        <taxon>Diversisporales</taxon>
        <taxon>Diversisporaceae</taxon>
        <taxon>Diversispora</taxon>
    </lineage>
</organism>
<keyword evidence="2" id="KW-1185">Reference proteome</keyword>